<accession>A0A484FHG1</accession>
<comment type="caution">
    <text evidence="2">The sequence shown here is derived from an EMBL/GenBank/DDBJ whole genome shotgun (WGS) entry which is preliminary data.</text>
</comment>
<evidence type="ECO:0000256" key="1">
    <source>
        <dbReference type="SAM" id="MobiDB-lite"/>
    </source>
</evidence>
<keyword evidence="3" id="KW-1185">Reference proteome</keyword>
<feature type="region of interest" description="Disordered" evidence="1">
    <location>
        <begin position="1"/>
        <end position="37"/>
    </location>
</feature>
<dbReference type="Proteomes" id="UP000014480">
    <property type="component" value="Unassembled WGS sequence"/>
</dbReference>
<dbReference type="AlphaFoldDB" id="A0A484FHG1"/>
<evidence type="ECO:0000313" key="3">
    <source>
        <dbReference type="Proteomes" id="UP000014480"/>
    </source>
</evidence>
<proteinExistence type="predicted"/>
<dbReference type="OrthoDB" id="5232052at2759"/>
<evidence type="ECO:0000313" key="2">
    <source>
        <dbReference type="EMBL" id="TDZ17879.1"/>
    </source>
</evidence>
<dbReference type="EMBL" id="AMCV02000026">
    <property type="protein sequence ID" value="TDZ17879.1"/>
    <property type="molecule type" value="Genomic_DNA"/>
</dbReference>
<feature type="compositionally biased region" description="Basic residues" evidence="1">
    <location>
        <begin position="74"/>
        <end position="99"/>
    </location>
</feature>
<name>A0A484FHG1_COLOR</name>
<sequence length="461" mass="52436">MCLSSKDQSYAPRPALNNAKQWVGDSQPFVPRDETSTRSDVIRARGAAYFFDDIVLEVDPDPYSDEEPSPRMSYARRRTAGTDPRRRRVINHPRIRKRNAKDSSAPRRDQILKHLPDLWSLDAHSMRCMVTAMPLDALRSLTSEKAWHLNKERVFGCMDVFRLRDLAEGDVRLRDEIAQSTAAKLTLEEAFRGMTLDSIKHLSRSDGWLGSQLSESDAAKEAKDEAFGRMDLEELKHLSESDPWYKEEISKSEAAAKVKQTAFDKMDIYTLRRCCEYSAWLNTEIFHYLKRAFNEDFWLSKAFASDLEAHRIMVAYLCAQDRNDSPGPGCLRGCFGCYERKSPSGFESNNRPLAVVVYPDGSMEAYPTHDQKQNKMVPEIPVEEPARKIFIRRLCMECGVKLGIYQPGSRIESRGQTTHWKIFTQTVSRSVIGGGRAVGGGFHVLKAIPPATAPWAEFARR</sequence>
<organism evidence="2 3">
    <name type="scientific">Colletotrichum orbiculare (strain 104-T / ATCC 96160 / CBS 514.97 / LARS 414 / MAFF 240422)</name>
    <name type="common">Cucumber anthracnose fungus</name>
    <name type="synonym">Colletotrichum lagenarium</name>
    <dbReference type="NCBI Taxonomy" id="1213857"/>
    <lineage>
        <taxon>Eukaryota</taxon>
        <taxon>Fungi</taxon>
        <taxon>Dikarya</taxon>
        <taxon>Ascomycota</taxon>
        <taxon>Pezizomycotina</taxon>
        <taxon>Sordariomycetes</taxon>
        <taxon>Hypocreomycetidae</taxon>
        <taxon>Glomerellales</taxon>
        <taxon>Glomerellaceae</taxon>
        <taxon>Colletotrichum</taxon>
        <taxon>Colletotrichum orbiculare species complex</taxon>
    </lineage>
</organism>
<feature type="region of interest" description="Disordered" evidence="1">
    <location>
        <begin position="61"/>
        <end position="107"/>
    </location>
</feature>
<protein>
    <submittedName>
        <fullName evidence="2">Uncharacterized protein</fullName>
    </submittedName>
</protein>
<reference evidence="3" key="2">
    <citation type="journal article" date="2019" name="Mol. Plant Microbe Interact.">
        <title>Genome sequence resources for four phytopathogenic fungi from the Colletotrichum orbiculare species complex.</title>
        <authorList>
            <person name="Gan P."/>
            <person name="Tsushima A."/>
            <person name="Narusaka M."/>
            <person name="Narusaka Y."/>
            <person name="Takano Y."/>
            <person name="Kubo Y."/>
            <person name="Shirasu K."/>
        </authorList>
    </citation>
    <scope>GENOME REANNOTATION</scope>
    <source>
        <strain evidence="3">104-T / ATCC 96160 / CBS 514.97 / LARS 414 / MAFF 240422</strain>
    </source>
</reference>
<reference evidence="3" key="1">
    <citation type="journal article" date="2013" name="New Phytol.">
        <title>Comparative genomic and transcriptomic analyses reveal the hemibiotrophic stage shift of Colletotrichum fungi.</title>
        <authorList>
            <person name="Gan P."/>
            <person name="Ikeda K."/>
            <person name="Irieda H."/>
            <person name="Narusaka M."/>
            <person name="O'Connell R.J."/>
            <person name="Narusaka Y."/>
            <person name="Takano Y."/>
            <person name="Kubo Y."/>
            <person name="Shirasu K."/>
        </authorList>
    </citation>
    <scope>NUCLEOTIDE SEQUENCE [LARGE SCALE GENOMIC DNA]</scope>
    <source>
        <strain evidence="3">104-T / ATCC 96160 / CBS 514.97 / LARS 414 / MAFF 240422</strain>
    </source>
</reference>
<gene>
    <name evidence="2" type="ORF">Cob_v009148</name>
</gene>